<reference evidence="1 2" key="1">
    <citation type="submission" date="2019-03" db="EMBL/GenBank/DDBJ databases">
        <title>Diversity of the mouse oral microbiome.</title>
        <authorList>
            <person name="Joseph S."/>
            <person name="Aduse-Opoku J."/>
            <person name="Curtis M."/>
            <person name="Wade W."/>
            <person name="Hashim A."/>
        </authorList>
    </citation>
    <scope>NUCLEOTIDE SEQUENCE [LARGE SCALE GENOMIC DNA]</scope>
    <source>
        <strain evidence="1 2">P1012</strain>
    </source>
</reference>
<protein>
    <recommendedName>
        <fullName evidence="3">DUF559 domain-containing protein</fullName>
    </recommendedName>
</protein>
<proteinExistence type="predicted"/>
<keyword evidence="2" id="KW-1185">Reference proteome</keyword>
<dbReference type="Gene3D" id="3.40.960.10">
    <property type="entry name" value="VSR Endonuclease"/>
    <property type="match status" value="1"/>
</dbReference>
<accession>A0A4Y9FXU9</accession>
<dbReference type="AlphaFoldDB" id="A0A4Y9FXU9"/>
<evidence type="ECO:0000313" key="1">
    <source>
        <dbReference type="EMBL" id="TFU34238.1"/>
    </source>
</evidence>
<dbReference type="EMBL" id="SPQB01000003">
    <property type="protein sequence ID" value="TFU34238.1"/>
    <property type="molecule type" value="Genomic_DNA"/>
</dbReference>
<evidence type="ECO:0000313" key="2">
    <source>
        <dbReference type="Proteomes" id="UP000298358"/>
    </source>
</evidence>
<comment type="caution">
    <text evidence="1">The sequence shown here is derived from an EMBL/GenBank/DDBJ whole genome shotgun (WGS) entry which is preliminary data.</text>
</comment>
<gene>
    <name evidence="1" type="ORF">E4U02_02770</name>
</gene>
<organism evidence="1 2">
    <name type="scientific">Microbacterium paludicola</name>
    <dbReference type="NCBI Taxonomy" id="300019"/>
    <lineage>
        <taxon>Bacteria</taxon>
        <taxon>Bacillati</taxon>
        <taxon>Actinomycetota</taxon>
        <taxon>Actinomycetes</taxon>
        <taxon>Micrococcales</taxon>
        <taxon>Microbacteriaceae</taxon>
        <taxon>Microbacterium</taxon>
    </lineage>
</organism>
<evidence type="ECO:0008006" key="3">
    <source>
        <dbReference type="Google" id="ProtNLM"/>
    </source>
</evidence>
<dbReference type="OrthoDB" id="2594539at2"/>
<name>A0A4Y9FXU9_9MICO</name>
<sequence length="260" mass="28807">MSKHSIAAAVSTGSLIRARRGRYVRRDADNDACVAAAISARLTCVTLLSKYGVFVREQPEGVHAHVPRSASRTAVPGDGVLHWRPLSTEAPAELCAVSVLDALIHASECVDDVDFVAAVDSALHLQLLTRRDLDRLFSAVRPAKRLLRRLVNGRAESGTETIVRLLAIRLGFRVEVQKYIDGVGRVDLLLDGWLVVECDSKAHHSSWDEQREDRRRDQELAKRGYASYRALAEDILFHLDRVEAALRGYLLVGRKQLAGV</sequence>
<dbReference type="Proteomes" id="UP000298358">
    <property type="component" value="Unassembled WGS sequence"/>
</dbReference>